<evidence type="ECO:0000313" key="4">
    <source>
        <dbReference type="EMBL" id="MBI5974080.1"/>
    </source>
</evidence>
<proteinExistence type="inferred from homology"/>
<dbReference type="InterPro" id="IPR013549">
    <property type="entry name" value="DUF1731"/>
</dbReference>
<dbReference type="Pfam" id="PF01370">
    <property type="entry name" value="Epimerase"/>
    <property type="match status" value="1"/>
</dbReference>
<organism evidence="4 5">
    <name type="scientific">Staphylococcus canis</name>
    <dbReference type="NCBI Taxonomy" id="2724942"/>
    <lineage>
        <taxon>Bacteria</taxon>
        <taxon>Bacillati</taxon>
        <taxon>Bacillota</taxon>
        <taxon>Bacilli</taxon>
        <taxon>Bacillales</taxon>
        <taxon>Staphylococcaceae</taxon>
        <taxon>Staphylococcus</taxon>
    </lineage>
</organism>
<dbReference type="SUPFAM" id="SSF51735">
    <property type="entry name" value="NAD(P)-binding Rossmann-fold domains"/>
    <property type="match status" value="1"/>
</dbReference>
<dbReference type="NCBIfam" id="TIGR01777">
    <property type="entry name" value="yfcH"/>
    <property type="match status" value="1"/>
</dbReference>
<dbReference type="InterPro" id="IPR001509">
    <property type="entry name" value="Epimerase_deHydtase"/>
</dbReference>
<keyword evidence="5" id="KW-1185">Reference proteome</keyword>
<dbReference type="InterPro" id="IPR010099">
    <property type="entry name" value="SDR39U1"/>
</dbReference>
<dbReference type="PANTHER" id="PTHR11092:SF0">
    <property type="entry name" value="EPIMERASE FAMILY PROTEIN SDR39U1"/>
    <property type="match status" value="1"/>
</dbReference>
<accession>A0ABS0T5Q8</accession>
<dbReference type="RefSeq" id="WP_198616871.1">
    <property type="nucleotide sequence ID" value="NZ_JABANU010000001.1"/>
</dbReference>
<protein>
    <submittedName>
        <fullName evidence="4">TIGR01777 family protein</fullName>
    </submittedName>
</protein>
<dbReference type="Pfam" id="PF08338">
    <property type="entry name" value="DUF1731"/>
    <property type="match status" value="1"/>
</dbReference>
<evidence type="ECO:0000259" key="3">
    <source>
        <dbReference type="Pfam" id="PF08338"/>
    </source>
</evidence>
<name>A0ABS0T5Q8_9STAP</name>
<reference evidence="4 5" key="1">
    <citation type="submission" date="2020-04" db="EMBL/GenBank/DDBJ databases">
        <title>Staphylococcus species from domestic dog.</title>
        <authorList>
            <person name="Paterson G.K."/>
        </authorList>
    </citation>
    <scope>NUCLEOTIDE SEQUENCE [LARGE SCALE GENOMIC DNA]</scope>
    <source>
        <strain evidence="4 5">H16/1A</strain>
    </source>
</reference>
<comment type="caution">
    <text evidence="4">The sequence shown here is derived from an EMBL/GenBank/DDBJ whole genome shotgun (WGS) entry which is preliminary data.</text>
</comment>
<comment type="similarity">
    <text evidence="1">Belongs to the NAD(P)-dependent epimerase/dehydratase family. SDR39U1 subfamily.</text>
</comment>
<dbReference type="PANTHER" id="PTHR11092">
    <property type="entry name" value="SUGAR NUCLEOTIDE EPIMERASE RELATED"/>
    <property type="match status" value="1"/>
</dbReference>
<dbReference type="Proteomes" id="UP000751852">
    <property type="component" value="Unassembled WGS sequence"/>
</dbReference>
<feature type="domain" description="NAD-dependent epimerase/dehydratase" evidence="2">
    <location>
        <begin position="5"/>
        <end position="217"/>
    </location>
</feature>
<dbReference type="EMBL" id="JABANU010000001">
    <property type="protein sequence ID" value="MBI5974080.1"/>
    <property type="molecule type" value="Genomic_DNA"/>
</dbReference>
<evidence type="ECO:0000313" key="5">
    <source>
        <dbReference type="Proteomes" id="UP000751852"/>
    </source>
</evidence>
<feature type="domain" description="DUF1731" evidence="3">
    <location>
        <begin position="252"/>
        <end position="298"/>
    </location>
</feature>
<sequence>MTNYLISGGTRLVGRHIINRLIENNSHQIYILSRHSHTSEHPQVSYINWNEENWKDSVPESIDVVINLAGATLNKRWTTEHKQLMMTSRIQATHALYELFKHRAHKPSVLFNASAMGYYPPSETAVYTEQFKTSPHDILSEIVYQWERQAQYFESLGTRVIYGRFGLILSKEGGALPMIAMPYKLMVGGIIGNGKQPYSWIHIDDLVRAILFLIDLPIARGPYNLTAPTPEKQNNFGRILGQTINRPHYTRVPGFIMRLALGEMSKLVFDTQYVLPERLTQEGFRFKHPTLKSALQQIYQS</sequence>
<dbReference type="InterPro" id="IPR036291">
    <property type="entry name" value="NAD(P)-bd_dom_sf"/>
</dbReference>
<gene>
    <name evidence="4" type="ORF">HHH54_00540</name>
</gene>
<evidence type="ECO:0000259" key="2">
    <source>
        <dbReference type="Pfam" id="PF01370"/>
    </source>
</evidence>
<evidence type="ECO:0000256" key="1">
    <source>
        <dbReference type="ARBA" id="ARBA00009353"/>
    </source>
</evidence>
<dbReference type="Gene3D" id="3.40.50.720">
    <property type="entry name" value="NAD(P)-binding Rossmann-like Domain"/>
    <property type="match status" value="1"/>
</dbReference>